<keyword evidence="4" id="KW-1185">Reference proteome</keyword>
<dbReference type="OrthoDB" id="1193027at2759"/>
<dbReference type="InterPro" id="IPR023346">
    <property type="entry name" value="Lysozyme-like_dom_sf"/>
</dbReference>
<protein>
    <recommendedName>
        <fullName evidence="2">Transglycosylase SLT domain-containing protein</fullName>
    </recommendedName>
</protein>
<reference evidence="3 4" key="1">
    <citation type="submission" date="2016-03" db="EMBL/GenBank/DDBJ databases">
        <authorList>
            <person name="Ploux O."/>
        </authorList>
    </citation>
    <scope>NUCLEOTIDE SEQUENCE [LARGE SCALE GENOMIC DNA]</scope>
    <source>
        <strain evidence="3 4">UAMH 11012</strain>
    </source>
</reference>
<name>A0A1L7XB26_9HELO</name>
<proteinExistence type="predicted"/>
<dbReference type="Gene3D" id="1.10.530.10">
    <property type="match status" value="1"/>
</dbReference>
<feature type="region of interest" description="Disordered" evidence="1">
    <location>
        <begin position="153"/>
        <end position="187"/>
    </location>
</feature>
<evidence type="ECO:0000259" key="2">
    <source>
        <dbReference type="Pfam" id="PF01464"/>
    </source>
</evidence>
<dbReference type="Proteomes" id="UP000184330">
    <property type="component" value="Unassembled WGS sequence"/>
</dbReference>
<dbReference type="AlphaFoldDB" id="A0A1L7XB26"/>
<feature type="compositionally biased region" description="Basic and acidic residues" evidence="1">
    <location>
        <begin position="178"/>
        <end position="187"/>
    </location>
</feature>
<dbReference type="EMBL" id="FJOG01000020">
    <property type="protein sequence ID" value="CZR62219.1"/>
    <property type="molecule type" value="Genomic_DNA"/>
</dbReference>
<gene>
    <name evidence="3" type="ORF">PAC_12116</name>
</gene>
<accession>A0A1L7XB26</accession>
<evidence type="ECO:0000313" key="4">
    <source>
        <dbReference type="Proteomes" id="UP000184330"/>
    </source>
</evidence>
<dbReference type="InterPro" id="IPR008258">
    <property type="entry name" value="Transglycosylase_SLT_dom_1"/>
</dbReference>
<dbReference type="STRING" id="576137.A0A1L7XB26"/>
<feature type="domain" description="Transglycosylase SLT" evidence="2">
    <location>
        <begin position="50"/>
        <end position="155"/>
    </location>
</feature>
<sequence length="187" mass="20243">MGWTHYSGPASAFPPMSTWKTFEQIFNANQSEMLQTGDTHEDVGRIWNAVEAAAKEIGVEERVIFCIIMQESTGNVGIGTTTDPGGKATGGLMQAEESPAFPGKHGLSQAQISAMVTAGTKHFKGNLKQLDDKDTASTIYRALRLYNSGKINESNLSDGEKATPSYVSDIANRLQGRTNKDKGRDEL</sequence>
<dbReference type="SUPFAM" id="SSF53955">
    <property type="entry name" value="Lysozyme-like"/>
    <property type="match status" value="1"/>
</dbReference>
<organism evidence="3 4">
    <name type="scientific">Phialocephala subalpina</name>
    <dbReference type="NCBI Taxonomy" id="576137"/>
    <lineage>
        <taxon>Eukaryota</taxon>
        <taxon>Fungi</taxon>
        <taxon>Dikarya</taxon>
        <taxon>Ascomycota</taxon>
        <taxon>Pezizomycotina</taxon>
        <taxon>Leotiomycetes</taxon>
        <taxon>Helotiales</taxon>
        <taxon>Mollisiaceae</taxon>
        <taxon>Phialocephala</taxon>
        <taxon>Phialocephala fortinii species complex</taxon>
    </lineage>
</organism>
<evidence type="ECO:0000313" key="3">
    <source>
        <dbReference type="EMBL" id="CZR62219.1"/>
    </source>
</evidence>
<evidence type="ECO:0000256" key="1">
    <source>
        <dbReference type="SAM" id="MobiDB-lite"/>
    </source>
</evidence>
<dbReference type="Pfam" id="PF01464">
    <property type="entry name" value="SLT"/>
    <property type="match status" value="1"/>
</dbReference>